<accession>A0ABU9DAG0</accession>
<evidence type="ECO:0000313" key="14">
    <source>
        <dbReference type="EMBL" id="MEK8089956.1"/>
    </source>
</evidence>
<evidence type="ECO:0000259" key="12">
    <source>
        <dbReference type="Pfam" id="PF02603"/>
    </source>
</evidence>
<dbReference type="EC" id="2.7.4.-" evidence="11"/>
<dbReference type="InterPro" id="IPR011104">
    <property type="entry name" value="Hpr_kin/Pase_C"/>
</dbReference>
<reference evidence="14 15" key="1">
    <citation type="submission" date="2024-04" db="EMBL/GenBank/DDBJ databases">
        <authorList>
            <person name="Abashina T."/>
            <person name="Shaikin A."/>
        </authorList>
    </citation>
    <scope>NUCLEOTIDE SEQUENCE [LARGE SCALE GENOMIC DNA]</scope>
    <source>
        <strain evidence="14 15">AAFK</strain>
    </source>
</reference>
<keyword evidence="11" id="KW-0460">Magnesium</keyword>
<organism evidence="14 15">
    <name type="scientific">Thermithiobacillus plumbiphilus</name>
    <dbReference type="NCBI Taxonomy" id="1729899"/>
    <lineage>
        <taxon>Bacteria</taxon>
        <taxon>Pseudomonadati</taxon>
        <taxon>Pseudomonadota</taxon>
        <taxon>Acidithiobacillia</taxon>
        <taxon>Acidithiobacillales</taxon>
        <taxon>Thermithiobacillaceae</taxon>
        <taxon>Thermithiobacillus</taxon>
    </lineage>
</organism>
<dbReference type="SUPFAM" id="SSF53795">
    <property type="entry name" value="PEP carboxykinase-like"/>
    <property type="match status" value="1"/>
</dbReference>
<dbReference type="Gene3D" id="3.40.1390.20">
    <property type="entry name" value="HprK N-terminal domain-like"/>
    <property type="match status" value="1"/>
</dbReference>
<comment type="catalytic activity">
    <reaction evidence="10 11">
        <text>[HPr protein]-O-phospho-L-serine + phosphate + H(+) = [HPr protein]-L-serine + diphosphate</text>
        <dbReference type="Rhea" id="RHEA:46604"/>
        <dbReference type="Rhea" id="RHEA-COMP:11602"/>
        <dbReference type="Rhea" id="RHEA-COMP:11603"/>
        <dbReference type="ChEBI" id="CHEBI:15378"/>
        <dbReference type="ChEBI" id="CHEBI:29999"/>
        <dbReference type="ChEBI" id="CHEBI:33019"/>
        <dbReference type="ChEBI" id="CHEBI:43474"/>
        <dbReference type="ChEBI" id="CHEBI:83421"/>
    </reaction>
</comment>
<evidence type="ECO:0000256" key="2">
    <source>
        <dbReference type="ARBA" id="ARBA00006883"/>
    </source>
</evidence>
<feature type="domain" description="HPr(Ser) kinase/phosphorylase N-terminal" evidence="12">
    <location>
        <begin position="52"/>
        <end position="147"/>
    </location>
</feature>
<feature type="active site" description="Proton acceptor; for phosphorylation activity. Proton donor; for dephosphorylation activity" evidence="11">
    <location>
        <position position="197"/>
    </location>
</feature>
<dbReference type="InterPro" id="IPR027417">
    <property type="entry name" value="P-loop_NTPase"/>
</dbReference>
<dbReference type="Proteomes" id="UP001446205">
    <property type="component" value="Unassembled WGS sequence"/>
</dbReference>
<comment type="subunit">
    <text evidence="3 11">Homohexamer.</text>
</comment>
<evidence type="ECO:0000256" key="5">
    <source>
        <dbReference type="ARBA" id="ARBA00022679"/>
    </source>
</evidence>
<comment type="catalytic activity">
    <reaction evidence="1 11">
        <text>[HPr protein]-L-serine + ATP = [HPr protein]-O-phospho-L-serine + ADP + H(+)</text>
        <dbReference type="Rhea" id="RHEA:46600"/>
        <dbReference type="Rhea" id="RHEA-COMP:11602"/>
        <dbReference type="Rhea" id="RHEA-COMP:11603"/>
        <dbReference type="ChEBI" id="CHEBI:15378"/>
        <dbReference type="ChEBI" id="CHEBI:29999"/>
        <dbReference type="ChEBI" id="CHEBI:30616"/>
        <dbReference type="ChEBI" id="CHEBI:83421"/>
        <dbReference type="ChEBI" id="CHEBI:456216"/>
    </reaction>
</comment>
<dbReference type="GO" id="GO:0016301">
    <property type="term" value="F:kinase activity"/>
    <property type="evidence" value="ECO:0007669"/>
    <property type="project" value="UniProtKB-KW"/>
</dbReference>
<keyword evidence="4 11" id="KW-0723">Serine/threonine-protein kinase</keyword>
<dbReference type="NCBIfam" id="TIGR00679">
    <property type="entry name" value="hpr-ser"/>
    <property type="match status" value="1"/>
</dbReference>
<dbReference type="Pfam" id="PF07475">
    <property type="entry name" value="Hpr_kinase_C"/>
    <property type="match status" value="1"/>
</dbReference>
<feature type="active site" evidence="11">
    <location>
        <position position="265"/>
    </location>
</feature>
<evidence type="ECO:0000256" key="7">
    <source>
        <dbReference type="ARBA" id="ARBA00022777"/>
    </source>
</evidence>
<feature type="binding site" evidence="11">
    <location>
        <position position="222"/>
    </location>
    <ligand>
        <name>Mg(2+)</name>
        <dbReference type="ChEBI" id="CHEBI:18420"/>
    </ligand>
</feature>
<feature type="region of interest" description="Important for the catalytic mechanism of both phosphorylation and dephosphorylation" evidence="11">
    <location>
        <begin position="221"/>
        <end position="230"/>
    </location>
</feature>
<feature type="region of interest" description="Important for the catalytic mechanism of dephosphorylation" evidence="11">
    <location>
        <begin position="286"/>
        <end position="291"/>
    </location>
</feature>
<dbReference type="RefSeq" id="WP_341371014.1">
    <property type="nucleotide sequence ID" value="NZ_JBBPCO010000008.1"/>
</dbReference>
<evidence type="ECO:0000256" key="4">
    <source>
        <dbReference type="ARBA" id="ARBA00022527"/>
    </source>
</evidence>
<comment type="cofactor">
    <cofactor evidence="11">
        <name>Mg(2+)</name>
        <dbReference type="ChEBI" id="CHEBI:18420"/>
    </cofactor>
</comment>
<dbReference type="Pfam" id="PF02603">
    <property type="entry name" value="Hpr_kinase_N"/>
    <property type="match status" value="1"/>
</dbReference>
<dbReference type="InterPro" id="IPR003755">
    <property type="entry name" value="HPr(Ser)_kin/Pase"/>
</dbReference>
<gene>
    <name evidence="11 14" type="primary">hprK</name>
    <name evidence="14" type="ORF">WOB96_09270</name>
</gene>
<dbReference type="PANTHER" id="PTHR30305:SF1">
    <property type="entry name" value="HPR KINASE_PHOSPHORYLASE"/>
    <property type="match status" value="1"/>
</dbReference>
<evidence type="ECO:0000256" key="6">
    <source>
        <dbReference type="ARBA" id="ARBA00022741"/>
    </source>
</evidence>
<feature type="binding site" evidence="11">
    <location>
        <position position="180"/>
    </location>
    <ligand>
        <name>Mg(2+)</name>
        <dbReference type="ChEBI" id="CHEBI:18420"/>
    </ligand>
</feature>
<keyword evidence="6 11" id="KW-0547">Nucleotide-binding</keyword>
<sequence length="343" mass="37210">MLEEHPGRISVNALFEQLRDPLQLVWVAGRRGGERCLETLHWTEQGASPATSHELPRTTLVGPLNFIHPNLVQVLGAAELHYLEQHCAGKAERLAQQLFVPSLVALVIGEGRPAPDFLLEAANAAEFPVFSSSLPAPYLVARIQYFLSRLLAERETRHGVFMDVLGMGIFLMGESGIGKSELALELLSHGHRLIADDAVEFARTAPDVIVGSCPPAIQDYLEVRGLGIINIRDMFGTAAILRSKRLRLAVELKRMTVADMAGIDRLRGAVGELPILGVSIPRITLPVMPGRNLAVLVEVAARSQFLKESGVDTLAQFEAQLHRSMIPADAAPGTLPTIPNSGD</sequence>
<keyword evidence="7 11" id="KW-0418">Kinase</keyword>
<evidence type="ECO:0000256" key="9">
    <source>
        <dbReference type="ARBA" id="ARBA00023268"/>
    </source>
</evidence>
<dbReference type="EMBL" id="JBBPCO010000008">
    <property type="protein sequence ID" value="MEK8089956.1"/>
    <property type="molecule type" value="Genomic_DNA"/>
</dbReference>
<dbReference type="InterPro" id="IPR011126">
    <property type="entry name" value="Hpr_kin/Pase_Hpr_N"/>
</dbReference>
<comment type="domain">
    <text evidence="11">The Walker A ATP-binding motif also binds Pi and PPi.</text>
</comment>
<dbReference type="Gene3D" id="3.40.50.300">
    <property type="entry name" value="P-loop containing nucleotide triphosphate hydrolases"/>
    <property type="match status" value="1"/>
</dbReference>
<proteinExistence type="inferred from homology"/>
<comment type="function">
    <text evidence="11">Catalyzes the ATP- as well as the pyrophosphate-dependent phosphorylation of a specific serine residue in HPr, a phosphocarrier protein of the phosphoenolpyruvate-dependent sugar phosphotransferase system (PTS). HprK/P also catalyzes the pyrophosphate-producing, inorganic phosphate-dependent dephosphorylation (phosphorolysis) of seryl-phosphorylated HPr (P-Ser-HPr).</text>
</comment>
<evidence type="ECO:0000259" key="13">
    <source>
        <dbReference type="Pfam" id="PF07475"/>
    </source>
</evidence>
<evidence type="ECO:0000256" key="3">
    <source>
        <dbReference type="ARBA" id="ARBA00011643"/>
    </source>
</evidence>
<keyword evidence="11" id="KW-0479">Metal-binding</keyword>
<keyword evidence="9 11" id="KW-0511">Multifunctional enzyme</keyword>
<dbReference type="PANTHER" id="PTHR30305">
    <property type="entry name" value="PROTEIN YJDM-RELATED"/>
    <property type="match status" value="1"/>
</dbReference>
<keyword evidence="8 11" id="KW-0067">ATP-binding</keyword>
<dbReference type="SUPFAM" id="SSF75138">
    <property type="entry name" value="HprK N-terminal domain-like"/>
    <property type="match status" value="1"/>
</dbReference>
<keyword evidence="15" id="KW-1185">Reference proteome</keyword>
<comment type="caution">
    <text evidence="14">The sequence shown here is derived from an EMBL/GenBank/DDBJ whole genome shotgun (WGS) entry which is preliminary data.</text>
</comment>
<protein>
    <recommendedName>
        <fullName evidence="11">HPr kinase/phosphorylase</fullName>
        <shortName evidence="11">HPrK/P</shortName>
        <ecNumber evidence="11">2.7.11.-</ecNumber>
        <ecNumber evidence="11">2.7.4.-</ecNumber>
    </recommendedName>
    <alternativeName>
        <fullName evidence="11">HPr(Ser) kinase/phosphorylase</fullName>
    </alternativeName>
</protein>
<evidence type="ECO:0000256" key="10">
    <source>
        <dbReference type="ARBA" id="ARBA00047657"/>
    </source>
</evidence>
<name>A0ABU9DAG0_9PROT</name>
<dbReference type="CDD" id="cd01918">
    <property type="entry name" value="HprK_C"/>
    <property type="match status" value="1"/>
</dbReference>
<dbReference type="HAMAP" id="MF_01249">
    <property type="entry name" value="HPr_kinase"/>
    <property type="match status" value="1"/>
</dbReference>
<evidence type="ECO:0000256" key="8">
    <source>
        <dbReference type="ARBA" id="ARBA00022840"/>
    </source>
</evidence>
<evidence type="ECO:0000256" key="1">
    <source>
        <dbReference type="ARBA" id="ARBA00001120"/>
    </source>
</evidence>
<dbReference type="EC" id="2.7.11.-" evidence="11"/>
<keyword evidence="5 11" id="KW-0808">Transferase</keyword>
<comment type="miscellaneous">
    <text evidence="11">Both phosphorylation and phosphorolysis are carried out by the same active site and suggest a common mechanism for both reactions.</text>
</comment>
<dbReference type="InterPro" id="IPR028979">
    <property type="entry name" value="Ser_kin/Pase_Hpr-like_N_sf"/>
</dbReference>
<comment type="similarity">
    <text evidence="2 11">Belongs to the HPrK/P family.</text>
</comment>
<evidence type="ECO:0000256" key="11">
    <source>
        <dbReference type="HAMAP-Rule" id="MF_01249"/>
    </source>
</evidence>
<feature type="active site" evidence="11">
    <location>
        <position position="158"/>
    </location>
</feature>
<feature type="domain" description="HPr kinase/phosphorylase C-terminal" evidence="13">
    <location>
        <begin position="151"/>
        <end position="320"/>
    </location>
</feature>
<feature type="binding site" evidence="11">
    <location>
        <begin position="173"/>
        <end position="180"/>
    </location>
    <ligand>
        <name>ATP</name>
        <dbReference type="ChEBI" id="CHEBI:30616"/>
    </ligand>
</feature>
<evidence type="ECO:0000313" key="15">
    <source>
        <dbReference type="Proteomes" id="UP001446205"/>
    </source>
</evidence>
<feature type="active site" evidence="11">
    <location>
        <position position="179"/>
    </location>
</feature>